<evidence type="ECO:0000313" key="2">
    <source>
        <dbReference type="Proteomes" id="UP001328107"/>
    </source>
</evidence>
<feature type="non-terminal residue" evidence="1">
    <location>
        <position position="166"/>
    </location>
</feature>
<feature type="non-terminal residue" evidence="1">
    <location>
        <position position="1"/>
    </location>
</feature>
<protein>
    <submittedName>
        <fullName evidence="1">Uncharacterized protein</fullName>
    </submittedName>
</protein>
<organism evidence="1 2">
    <name type="scientific">Pristionchus mayeri</name>
    <dbReference type="NCBI Taxonomy" id="1317129"/>
    <lineage>
        <taxon>Eukaryota</taxon>
        <taxon>Metazoa</taxon>
        <taxon>Ecdysozoa</taxon>
        <taxon>Nematoda</taxon>
        <taxon>Chromadorea</taxon>
        <taxon>Rhabditida</taxon>
        <taxon>Rhabditina</taxon>
        <taxon>Diplogasteromorpha</taxon>
        <taxon>Diplogasteroidea</taxon>
        <taxon>Neodiplogasteridae</taxon>
        <taxon>Pristionchus</taxon>
    </lineage>
</organism>
<keyword evidence="2" id="KW-1185">Reference proteome</keyword>
<accession>A0AAN4Z212</accession>
<proteinExistence type="predicted"/>
<dbReference type="EMBL" id="BTRK01000001">
    <property type="protein sequence ID" value="GMR30493.1"/>
    <property type="molecule type" value="Genomic_DNA"/>
</dbReference>
<evidence type="ECO:0000313" key="1">
    <source>
        <dbReference type="EMBL" id="GMR30493.1"/>
    </source>
</evidence>
<sequence length="166" mass="18540">SGSGMPCEQHLPGNRTIFIDALMHDGSNAVFENYKDGHMAYDDGIGSWYFYSSNDLTGFKHYFLAAKCVRPPVTVLPVCECEPLPMDLPPLPGYKNPTPVRTGNAPRICPIDFVQLQYVRVKPGPSEWYDFTVFRFAFCANKMWIQVSDSPSVDNSYLISAASCLV</sequence>
<reference evidence="2" key="1">
    <citation type="submission" date="2022-10" db="EMBL/GenBank/DDBJ databases">
        <title>Genome assembly of Pristionchus species.</title>
        <authorList>
            <person name="Yoshida K."/>
            <person name="Sommer R.J."/>
        </authorList>
    </citation>
    <scope>NUCLEOTIDE SEQUENCE [LARGE SCALE GENOMIC DNA]</scope>
    <source>
        <strain evidence="2">RS5460</strain>
    </source>
</reference>
<dbReference type="AlphaFoldDB" id="A0AAN4Z212"/>
<dbReference type="Proteomes" id="UP001328107">
    <property type="component" value="Unassembled WGS sequence"/>
</dbReference>
<gene>
    <name evidence="1" type="ORF">PMAYCL1PPCAC_00688</name>
</gene>
<comment type="caution">
    <text evidence="1">The sequence shown here is derived from an EMBL/GenBank/DDBJ whole genome shotgun (WGS) entry which is preliminary data.</text>
</comment>
<name>A0AAN4Z212_9BILA</name>